<feature type="transmembrane region" description="Helical" evidence="4">
    <location>
        <begin position="197"/>
        <end position="221"/>
    </location>
</feature>
<feature type="transmembrane region" description="Helical" evidence="4">
    <location>
        <begin position="305"/>
        <end position="322"/>
    </location>
</feature>
<dbReference type="GO" id="GO:0022857">
    <property type="term" value="F:transmembrane transporter activity"/>
    <property type="evidence" value="ECO:0007669"/>
    <property type="project" value="InterPro"/>
</dbReference>
<feature type="transmembrane region" description="Helical" evidence="4">
    <location>
        <begin position="145"/>
        <end position="163"/>
    </location>
</feature>
<feature type="transmembrane region" description="Helical" evidence="4">
    <location>
        <begin position="371"/>
        <end position="391"/>
    </location>
</feature>
<evidence type="ECO:0000259" key="5">
    <source>
        <dbReference type="PROSITE" id="PS50850"/>
    </source>
</evidence>
<reference evidence="6 7" key="1">
    <citation type="submission" date="2017-03" db="EMBL/GenBank/DDBJ databases">
        <title>Genomes of endolithic fungi from Antarctica.</title>
        <authorList>
            <person name="Coleine C."/>
            <person name="Masonjones S."/>
            <person name="Stajich J.E."/>
        </authorList>
    </citation>
    <scope>NUCLEOTIDE SEQUENCE [LARGE SCALE GENOMIC DNA]</scope>
    <source>
        <strain evidence="6 7">CCFEE 5311</strain>
    </source>
</reference>
<feature type="region of interest" description="Disordered" evidence="3">
    <location>
        <begin position="1"/>
        <end position="80"/>
    </location>
</feature>
<dbReference type="EMBL" id="NAJP01000112">
    <property type="protein sequence ID" value="TKA29080.1"/>
    <property type="molecule type" value="Genomic_DNA"/>
</dbReference>
<dbReference type="Proteomes" id="UP000310066">
    <property type="component" value="Unassembled WGS sequence"/>
</dbReference>
<dbReference type="PANTHER" id="PTHR11360:SF130">
    <property type="entry name" value="MAJOR FACILITATOR SUPERFAMILY (MFS) PROFILE DOMAIN-CONTAINING PROTEIN-RELATED"/>
    <property type="match status" value="1"/>
</dbReference>
<evidence type="ECO:0000313" key="6">
    <source>
        <dbReference type="EMBL" id="TKA29080.1"/>
    </source>
</evidence>
<dbReference type="Pfam" id="PF07690">
    <property type="entry name" value="MFS_1"/>
    <property type="match status" value="1"/>
</dbReference>
<feature type="domain" description="Major facilitator superfamily (MFS) profile" evidence="5">
    <location>
        <begin position="107"/>
        <end position="484"/>
    </location>
</feature>
<keyword evidence="4" id="KW-0812">Transmembrane</keyword>
<evidence type="ECO:0000256" key="4">
    <source>
        <dbReference type="SAM" id="Phobius"/>
    </source>
</evidence>
<dbReference type="GO" id="GO:0016020">
    <property type="term" value="C:membrane"/>
    <property type="evidence" value="ECO:0007669"/>
    <property type="project" value="UniProtKB-SubCell"/>
</dbReference>
<feature type="transmembrane region" description="Helical" evidence="4">
    <location>
        <begin position="264"/>
        <end position="284"/>
    </location>
</feature>
<protein>
    <recommendedName>
        <fullName evidence="5">Major facilitator superfamily (MFS) profile domain-containing protein</fullName>
    </recommendedName>
</protein>
<feature type="compositionally biased region" description="Basic and acidic residues" evidence="3">
    <location>
        <begin position="61"/>
        <end position="76"/>
    </location>
</feature>
<comment type="subcellular location">
    <subcellularLocation>
        <location evidence="1">Membrane</location>
        <topology evidence="1">Multi-pass membrane protein</topology>
    </subcellularLocation>
</comment>
<dbReference type="PANTHER" id="PTHR11360">
    <property type="entry name" value="MONOCARBOXYLATE TRANSPORTER"/>
    <property type="match status" value="1"/>
</dbReference>
<dbReference type="InterPro" id="IPR011701">
    <property type="entry name" value="MFS"/>
</dbReference>
<dbReference type="Gene3D" id="1.20.1250.20">
    <property type="entry name" value="MFS general substrate transporter like domains"/>
    <property type="match status" value="1"/>
</dbReference>
<dbReference type="InterPro" id="IPR020846">
    <property type="entry name" value="MFS_dom"/>
</dbReference>
<proteinExistence type="inferred from homology"/>
<feature type="transmembrane region" description="Helical" evidence="4">
    <location>
        <begin position="233"/>
        <end position="252"/>
    </location>
</feature>
<feature type="compositionally biased region" description="Basic and acidic residues" evidence="3">
    <location>
        <begin position="1"/>
        <end position="21"/>
    </location>
</feature>
<evidence type="ECO:0000256" key="3">
    <source>
        <dbReference type="SAM" id="MobiDB-lite"/>
    </source>
</evidence>
<dbReference type="InterPro" id="IPR036259">
    <property type="entry name" value="MFS_trans_sf"/>
</dbReference>
<name>A0A4U0U287_9PEZI</name>
<feature type="transmembrane region" description="Helical" evidence="4">
    <location>
        <begin position="397"/>
        <end position="421"/>
    </location>
</feature>
<comment type="similarity">
    <text evidence="2">Belongs to the major facilitator superfamily. Monocarboxylate porter (TC 2.A.1.13) family.</text>
</comment>
<evidence type="ECO:0000256" key="2">
    <source>
        <dbReference type="ARBA" id="ARBA00006727"/>
    </source>
</evidence>
<feature type="transmembrane region" description="Helical" evidence="4">
    <location>
        <begin position="170"/>
        <end position="191"/>
    </location>
</feature>
<organism evidence="6 7">
    <name type="scientific">Friedmanniomyces endolithicus</name>
    <dbReference type="NCBI Taxonomy" id="329885"/>
    <lineage>
        <taxon>Eukaryota</taxon>
        <taxon>Fungi</taxon>
        <taxon>Dikarya</taxon>
        <taxon>Ascomycota</taxon>
        <taxon>Pezizomycotina</taxon>
        <taxon>Dothideomycetes</taxon>
        <taxon>Dothideomycetidae</taxon>
        <taxon>Mycosphaerellales</taxon>
        <taxon>Teratosphaeriaceae</taxon>
        <taxon>Friedmanniomyces</taxon>
    </lineage>
</organism>
<gene>
    <name evidence="6" type="ORF">B0A54_16190</name>
</gene>
<keyword evidence="4" id="KW-1133">Transmembrane helix</keyword>
<dbReference type="SUPFAM" id="SSF103473">
    <property type="entry name" value="MFS general substrate transporter"/>
    <property type="match status" value="1"/>
</dbReference>
<sequence>MSGPRKDHDSNEDEKPADRKRLGAKNGSGFSSQTELDDIDPISQTHDIYEEDAEEDTTTATHEKPTTARPSLDLKRTASRTSTVLSRVLTTRSLPDPGPPPDGGFKAWSQVACGWLVIFCTWGWVNSYGAFQTYYTLNLTESVSTISWIGTVQNWLTFFIGAFSGRLLDAGLYVPCLIVGSVLQVLGIFLMSVSHTFWQLMLTQGVLTGLGGGIFFTPSMGLMATYFSSNRSLAIGVATTGNAVGGMIYPVLVQQLLPKIGFAWTTRVLGFLNLALLAIVIAFMRPRLPPRKSGPILDWSAWREPPYAFFVSGVFFAVWAIYYTFYYIASFGIATVSLSYSSSTSLIILLNGVGVPSRIIPPYFADKLGPLNLIVPTLLLMTVVAYTWLAVASLPSLYAFTVLYGLVTAAFQCLIPSTVASLTPDLRMVGSRLGMAFSTLSFAALTGPPIGGALQSRMGGQFWGATVFAATSTAVAFGLIGAARVAKVGWRVRRKC</sequence>
<dbReference type="InterPro" id="IPR050327">
    <property type="entry name" value="Proton-linked_MCT"/>
</dbReference>
<dbReference type="OrthoDB" id="6499973at2759"/>
<accession>A0A4U0U287</accession>
<evidence type="ECO:0000256" key="1">
    <source>
        <dbReference type="ARBA" id="ARBA00004141"/>
    </source>
</evidence>
<keyword evidence="4" id="KW-0472">Membrane</keyword>
<dbReference type="AlphaFoldDB" id="A0A4U0U287"/>
<dbReference type="PROSITE" id="PS50850">
    <property type="entry name" value="MFS"/>
    <property type="match status" value="1"/>
</dbReference>
<evidence type="ECO:0000313" key="7">
    <source>
        <dbReference type="Proteomes" id="UP000310066"/>
    </source>
</evidence>
<feature type="transmembrane region" description="Helical" evidence="4">
    <location>
        <begin position="107"/>
        <end position="125"/>
    </location>
</feature>
<comment type="caution">
    <text evidence="6">The sequence shown here is derived from an EMBL/GenBank/DDBJ whole genome shotgun (WGS) entry which is preliminary data.</text>
</comment>
<feature type="transmembrane region" description="Helical" evidence="4">
    <location>
        <begin position="433"/>
        <end position="450"/>
    </location>
</feature>
<feature type="transmembrane region" description="Helical" evidence="4">
    <location>
        <begin position="462"/>
        <end position="486"/>
    </location>
</feature>
<feature type="transmembrane region" description="Helical" evidence="4">
    <location>
        <begin position="328"/>
        <end position="350"/>
    </location>
</feature>